<evidence type="ECO:0000256" key="3">
    <source>
        <dbReference type="ARBA" id="ARBA00022679"/>
    </source>
</evidence>
<feature type="region of interest" description="Disordered" evidence="7">
    <location>
        <begin position="1382"/>
        <end position="1404"/>
    </location>
</feature>
<evidence type="ECO:0000313" key="12">
    <source>
        <dbReference type="Proteomes" id="UP000507470"/>
    </source>
</evidence>
<feature type="compositionally biased region" description="Basic and acidic residues" evidence="7">
    <location>
        <begin position="507"/>
        <end position="527"/>
    </location>
</feature>
<keyword evidence="3 11" id="KW-0808">Transferase</keyword>
<keyword evidence="8" id="KW-0812">Transmembrane</keyword>
<feature type="transmembrane region" description="Helical" evidence="8">
    <location>
        <begin position="208"/>
        <end position="227"/>
    </location>
</feature>
<feature type="signal peptide" evidence="9">
    <location>
        <begin position="1"/>
        <end position="16"/>
    </location>
</feature>
<dbReference type="InterPro" id="IPR043472">
    <property type="entry name" value="Macro_dom-like"/>
</dbReference>
<evidence type="ECO:0000256" key="9">
    <source>
        <dbReference type="SAM" id="SignalP"/>
    </source>
</evidence>
<evidence type="ECO:0000256" key="1">
    <source>
        <dbReference type="ARBA" id="ARBA00004123"/>
    </source>
</evidence>
<gene>
    <name evidence="11" type="ORF">MCOR_30436</name>
</gene>
<dbReference type="PANTHER" id="PTHR14453:SF102">
    <property type="entry name" value="PROTEIN MONO-ADP-RIBOSYLTRANSFERASE PARP14-LIKE"/>
    <property type="match status" value="1"/>
</dbReference>
<feature type="coiled-coil region" evidence="6">
    <location>
        <begin position="1195"/>
        <end position="1250"/>
    </location>
</feature>
<dbReference type="OrthoDB" id="6133115at2759"/>
<evidence type="ECO:0000256" key="8">
    <source>
        <dbReference type="SAM" id="Phobius"/>
    </source>
</evidence>
<sequence>MLHKVLFICVFGMCCSFKLKCPDHSQWSLRARALCPSDPSKYSCIQNEHIKGYTEDCSVAEFERGGMKIILRGNLDAGPCSEERYQPGQMKYLTNVSSECIFSKSQCYEEGQMLYDRGSPTQDVKCRCDFTQNYDFICRQNASRYCKPSEEDCSCFKKQCLSTDYSCISTPPVATDPLPKTLRNEPVQPFIVQRNITKREKLNLSPCTAILITLIILAFPLSLLLCYDQKIDKLIDRQVRKAAQATGNQQHSGNTGSRPKSGYGKTKQATRTRNAGGLYHTVKLCYNYKQIKCMERSDFFKSRIPPGISVIIEGGTIELKGKDIQVVKLAKDNVEKCKESLKSTTLSIHSIQSQILKKTDVINFINEYLDIDNLVVTWDVVEDGDQALLIVFSFDKKEADEMVKKVMACIAEERVRIEETGLEWFQELLRNEKSKLTTTKSPAGDIIVYTTIAVRDKYFIVKRPSKVAVNLSSSVGQQHASNQLITGTDSIDPTKQSSTANQQATPRDNKHKDSNEMEEKQAHESKETKTKFVEELITLSFQQIKYINELLHKELRSICQRNVIEYNLVDNNIFLEGTSKNVAVVKKEINTLLEGYTIKSKQVYCGRPFVSDECRQNWKKMEIDKKCVIKAQQCKKPSIETGWVICSENPKMHIIYLNGPIWLADVDVILCPVTDQLFPVGTTTDSLKEGLDHTSLHRYFTVRDEKPGSKWGVGEVIPVYETGNLNCQCLYLCVQDQIKEGVVNDKAIESLAKRIIGNLQIHGYQSFGLAISYDDDNPALKTSSYSLASHLWKYSAGLKCPILLCCYYDREEEMDNFHDHLMKNVKIQDFLFKAILENFDMKGHMDVDINVMVHEGSILDFDSKVDVIVNSVGTDLNLQNGLVSKMLVDKAGSTIQVECDKQYKNGIDIGQIVVTKAGKLKCKNIFHIALYTRWVSTGNLSIEILKNLVTRCLEKAEQTESNSIIFPALGTGTLRYPPCLVAKTMFDAVYEFGRKRLPKHLQNVHFVLFEKEVVELFENVNNWKEQPKKEKTEFHVPPKHVMLVEKDLETRIIISDRNYYSGLHYKELRIVISEKDDCGVPLQKHVDILRNELRAHSDSIEQFNIKNTGMKKSLKVNYIKTVRLFVMSDEYCAFVNDIANSNKKKDGLGALYHISDKCAFPFLIEVIGQKKDTKEVMKIVKHDISPIEATMKFDIKIKQNQLKEAKKKLKKLKDSGPKFSLDEDSFSITCEGTKSQINKAKKELENFQELEVCLAMNEDDFTALLYITSEDHWRLHLRQSTYSKGKAIFQIEPSGNIEKLTHCIESELNNIHQLATSEVVPPQKFQDQFSTLQSEVEDVEQGIFCFLSLDKSKIIIKTSKYEQAQQAKYMVEVNLGMVQQGGGRRNRKFASPDEVGPGPVATSSSSSSELTIKWTFENGKCSKPLQEIVQVHYYSAGPIGNLKVDTLVNAANRDLMHGGGIAYHISNAAGYVLDKECDDYVQSNGPLSIGKCCSTTAGNLPYKSIIHAVGPMWHSYQHDRKQSCLYDLKMTILSALEML</sequence>
<keyword evidence="9" id="KW-0732">Signal</keyword>
<dbReference type="InterPro" id="IPR002589">
    <property type="entry name" value="Macro_dom"/>
</dbReference>
<evidence type="ECO:0000256" key="5">
    <source>
        <dbReference type="ARBA" id="ARBA00023242"/>
    </source>
</evidence>
<dbReference type="Gene3D" id="3.40.220.10">
    <property type="entry name" value="Leucine Aminopeptidase, subunit E, domain 1"/>
    <property type="match status" value="2"/>
</dbReference>
<reference evidence="11 12" key="1">
    <citation type="submission" date="2020-06" db="EMBL/GenBank/DDBJ databases">
        <authorList>
            <person name="Li R."/>
            <person name="Bekaert M."/>
        </authorList>
    </citation>
    <scope>NUCLEOTIDE SEQUENCE [LARGE SCALE GENOMIC DNA]</scope>
    <source>
        <strain evidence="12">wild</strain>
    </source>
</reference>
<dbReference type="SUPFAM" id="SSF52949">
    <property type="entry name" value="Macro domain-like"/>
    <property type="match status" value="2"/>
</dbReference>
<dbReference type="SMART" id="SM00506">
    <property type="entry name" value="A1pp"/>
    <property type="match status" value="2"/>
</dbReference>
<keyword evidence="12" id="KW-1185">Reference proteome</keyword>
<keyword evidence="6" id="KW-0175">Coiled coil</keyword>
<name>A0A6J8CLT7_MYTCO</name>
<feature type="compositionally biased region" description="Polar residues" evidence="7">
    <location>
        <begin position="245"/>
        <end position="258"/>
    </location>
</feature>
<comment type="subcellular location">
    <subcellularLocation>
        <location evidence="1">Nucleus</location>
    </subcellularLocation>
</comment>
<evidence type="ECO:0000256" key="2">
    <source>
        <dbReference type="ARBA" id="ARBA00022676"/>
    </source>
</evidence>
<dbReference type="GO" id="GO:0003714">
    <property type="term" value="F:transcription corepressor activity"/>
    <property type="evidence" value="ECO:0007669"/>
    <property type="project" value="TreeGrafter"/>
</dbReference>
<feature type="chain" id="PRO_5026931512" evidence="9">
    <location>
        <begin position="17"/>
        <end position="1539"/>
    </location>
</feature>
<dbReference type="EMBL" id="CACVKT020005571">
    <property type="protein sequence ID" value="CAC5395810.1"/>
    <property type="molecule type" value="Genomic_DNA"/>
</dbReference>
<dbReference type="PANTHER" id="PTHR14453">
    <property type="entry name" value="PARP/ZINC FINGER CCCH TYPE DOMAIN CONTAINING PROTEIN"/>
    <property type="match status" value="1"/>
</dbReference>
<dbReference type="GO" id="GO:0010629">
    <property type="term" value="P:negative regulation of gene expression"/>
    <property type="evidence" value="ECO:0007669"/>
    <property type="project" value="TreeGrafter"/>
</dbReference>
<evidence type="ECO:0000259" key="10">
    <source>
        <dbReference type="PROSITE" id="PS51154"/>
    </source>
</evidence>
<protein>
    <submittedName>
        <fullName evidence="11">PARP10_14_15</fullName>
        <ecNumber evidence="11">2.4.2.30</ecNumber>
    </submittedName>
</protein>
<keyword evidence="2 11" id="KW-0328">Glycosyltransferase</keyword>
<keyword evidence="5" id="KW-0539">Nucleus</keyword>
<feature type="domain" description="Macro" evidence="10">
    <location>
        <begin position="838"/>
        <end position="1025"/>
    </location>
</feature>
<dbReference type="InterPro" id="IPR052056">
    <property type="entry name" value="Mono-ARTD/PARP"/>
</dbReference>
<evidence type="ECO:0000256" key="7">
    <source>
        <dbReference type="SAM" id="MobiDB-lite"/>
    </source>
</evidence>
<dbReference type="GO" id="GO:0003950">
    <property type="term" value="F:NAD+ poly-ADP-ribosyltransferase activity"/>
    <property type="evidence" value="ECO:0007669"/>
    <property type="project" value="UniProtKB-EC"/>
</dbReference>
<proteinExistence type="predicted"/>
<keyword evidence="4" id="KW-0520">NAD</keyword>
<evidence type="ECO:0000313" key="11">
    <source>
        <dbReference type="EMBL" id="CAC5395810.1"/>
    </source>
</evidence>
<accession>A0A6J8CLT7</accession>
<dbReference type="GO" id="GO:1990404">
    <property type="term" value="F:NAD+-protein mono-ADP-ribosyltransferase activity"/>
    <property type="evidence" value="ECO:0007669"/>
    <property type="project" value="TreeGrafter"/>
</dbReference>
<dbReference type="GO" id="GO:0005634">
    <property type="term" value="C:nucleus"/>
    <property type="evidence" value="ECO:0007669"/>
    <property type="project" value="UniProtKB-SubCell"/>
</dbReference>
<feature type="domain" description="Macro" evidence="10">
    <location>
        <begin position="1419"/>
        <end position="1539"/>
    </location>
</feature>
<keyword evidence="8" id="KW-1133">Transmembrane helix</keyword>
<dbReference type="Proteomes" id="UP000507470">
    <property type="component" value="Unassembled WGS sequence"/>
</dbReference>
<keyword evidence="8" id="KW-0472">Membrane</keyword>
<dbReference type="GO" id="GO:0070212">
    <property type="term" value="P:protein poly-ADP-ribosylation"/>
    <property type="evidence" value="ECO:0007669"/>
    <property type="project" value="TreeGrafter"/>
</dbReference>
<organism evidence="11 12">
    <name type="scientific">Mytilus coruscus</name>
    <name type="common">Sea mussel</name>
    <dbReference type="NCBI Taxonomy" id="42192"/>
    <lineage>
        <taxon>Eukaryota</taxon>
        <taxon>Metazoa</taxon>
        <taxon>Spiralia</taxon>
        <taxon>Lophotrochozoa</taxon>
        <taxon>Mollusca</taxon>
        <taxon>Bivalvia</taxon>
        <taxon>Autobranchia</taxon>
        <taxon>Pteriomorphia</taxon>
        <taxon>Mytilida</taxon>
        <taxon>Mytiloidea</taxon>
        <taxon>Mytilidae</taxon>
        <taxon>Mytilinae</taxon>
        <taxon>Mytilus</taxon>
    </lineage>
</organism>
<feature type="region of interest" description="Disordered" evidence="7">
    <location>
        <begin position="480"/>
        <end position="527"/>
    </location>
</feature>
<dbReference type="PROSITE" id="PS51154">
    <property type="entry name" value="MACRO"/>
    <property type="match status" value="2"/>
</dbReference>
<feature type="region of interest" description="Disordered" evidence="7">
    <location>
        <begin position="244"/>
        <end position="270"/>
    </location>
</feature>
<feature type="compositionally biased region" description="Polar residues" evidence="7">
    <location>
        <begin position="480"/>
        <end position="506"/>
    </location>
</feature>
<evidence type="ECO:0000256" key="4">
    <source>
        <dbReference type="ARBA" id="ARBA00023027"/>
    </source>
</evidence>
<dbReference type="GO" id="GO:0005737">
    <property type="term" value="C:cytoplasm"/>
    <property type="evidence" value="ECO:0007669"/>
    <property type="project" value="TreeGrafter"/>
</dbReference>
<dbReference type="Pfam" id="PF01661">
    <property type="entry name" value="Macro"/>
    <property type="match status" value="2"/>
</dbReference>
<evidence type="ECO:0000256" key="6">
    <source>
        <dbReference type="SAM" id="Coils"/>
    </source>
</evidence>
<dbReference type="EC" id="2.4.2.30" evidence="11"/>